<name>A0A444WYD1_ARAHY</name>
<keyword evidence="3" id="KW-1185">Reference proteome</keyword>
<gene>
    <name evidence="2" type="ORF">Ahy_B10g101052</name>
</gene>
<organism evidence="2 3">
    <name type="scientific">Arachis hypogaea</name>
    <name type="common">Peanut</name>
    <dbReference type="NCBI Taxonomy" id="3818"/>
    <lineage>
        <taxon>Eukaryota</taxon>
        <taxon>Viridiplantae</taxon>
        <taxon>Streptophyta</taxon>
        <taxon>Embryophyta</taxon>
        <taxon>Tracheophyta</taxon>
        <taxon>Spermatophyta</taxon>
        <taxon>Magnoliopsida</taxon>
        <taxon>eudicotyledons</taxon>
        <taxon>Gunneridae</taxon>
        <taxon>Pentapetalae</taxon>
        <taxon>rosids</taxon>
        <taxon>fabids</taxon>
        <taxon>Fabales</taxon>
        <taxon>Fabaceae</taxon>
        <taxon>Papilionoideae</taxon>
        <taxon>50 kb inversion clade</taxon>
        <taxon>dalbergioids sensu lato</taxon>
        <taxon>Dalbergieae</taxon>
        <taxon>Pterocarpus clade</taxon>
        <taxon>Arachis</taxon>
    </lineage>
</organism>
<dbReference type="InterPro" id="IPR002156">
    <property type="entry name" value="RNaseH_domain"/>
</dbReference>
<dbReference type="Pfam" id="PF13456">
    <property type="entry name" value="RVT_3"/>
    <property type="match status" value="1"/>
</dbReference>
<proteinExistence type="predicted"/>
<dbReference type="InterPro" id="IPR044730">
    <property type="entry name" value="RNase_H-like_dom_plant"/>
</dbReference>
<dbReference type="EMBL" id="SDMP01000020">
    <property type="protein sequence ID" value="RYQ82464.1"/>
    <property type="molecule type" value="Genomic_DNA"/>
</dbReference>
<dbReference type="AlphaFoldDB" id="A0A444WYD1"/>
<comment type="caution">
    <text evidence="2">The sequence shown here is derived from an EMBL/GenBank/DDBJ whole genome shotgun (WGS) entry which is preliminary data.</text>
</comment>
<feature type="domain" description="RNase H type-1" evidence="1">
    <location>
        <begin position="70"/>
        <end position="170"/>
    </location>
</feature>
<dbReference type="InterPro" id="IPR053151">
    <property type="entry name" value="RNase_H-like"/>
</dbReference>
<dbReference type="PANTHER" id="PTHR47723:SF19">
    <property type="entry name" value="POLYNUCLEOTIDYL TRANSFERASE, RIBONUCLEASE H-LIKE SUPERFAMILY PROTEIN"/>
    <property type="match status" value="1"/>
</dbReference>
<dbReference type="PANTHER" id="PTHR47723">
    <property type="entry name" value="OS05G0353850 PROTEIN"/>
    <property type="match status" value="1"/>
</dbReference>
<evidence type="ECO:0000313" key="3">
    <source>
        <dbReference type="Proteomes" id="UP000289738"/>
    </source>
</evidence>
<evidence type="ECO:0000259" key="1">
    <source>
        <dbReference type="Pfam" id="PF13456"/>
    </source>
</evidence>
<dbReference type="SUPFAM" id="SSF53098">
    <property type="entry name" value="Ribonuclease H-like"/>
    <property type="match status" value="1"/>
</dbReference>
<dbReference type="CDD" id="cd06222">
    <property type="entry name" value="RNase_H_like"/>
    <property type="match status" value="1"/>
</dbReference>
<dbReference type="InterPro" id="IPR036397">
    <property type="entry name" value="RNaseH_sf"/>
</dbReference>
<dbReference type="Proteomes" id="UP000289738">
    <property type="component" value="Chromosome B10"/>
</dbReference>
<protein>
    <recommendedName>
        <fullName evidence="1">RNase H type-1 domain-containing protein</fullName>
    </recommendedName>
</protein>
<dbReference type="Gene3D" id="3.30.420.10">
    <property type="entry name" value="Ribonuclease H-like superfamily/Ribonuclease H"/>
    <property type="match status" value="1"/>
</dbReference>
<accession>A0A444WYD1</accession>
<dbReference type="GO" id="GO:0003676">
    <property type="term" value="F:nucleic acid binding"/>
    <property type="evidence" value="ECO:0007669"/>
    <property type="project" value="InterPro"/>
</dbReference>
<dbReference type="GO" id="GO:0004523">
    <property type="term" value="F:RNA-DNA hybrid ribonuclease activity"/>
    <property type="evidence" value="ECO:0007669"/>
    <property type="project" value="InterPro"/>
</dbReference>
<sequence>MTIFSLWFERNKPVFEGTISQPANVAEGIKTRCREYTKVMKKQVMARKVTTDPDTLIRWYPPVVDYLKVNVDGSFYSQNGNAACGGVFCDNLDRFVKGFACNLESYSIMHAELWGIIKGMQIAIDSGYNRIVIEFDSTMTINFIKKECPRHHPYFPLLDDITVLSRRLIQCRGNIFCVRPIVLLHPCQERPKPSGRPLDF</sequence>
<evidence type="ECO:0000313" key="2">
    <source>
        <dbReference type="EMBL" id="RYQ82464.1"/>
    </source>
</evidence>
<reference evidence="2 3" key="1">
    <citation type="submission" date="2019-01" db="EMBL/GenBank/DDBJ databases">
        <title>Sequencing of cultivated peanut Arachis hypogaea provides insights into genome evolution and oil improvement.</title>
        <authorList>
            <person name="Chen X."/>
        </authorList>
    </citation>
    <scope>NUCLEOTIDE SEQUENCE [LARGE SCALE GENOMIC DNA]</scope>
    <source>
        <strain evidence="3">cv. Fuhuasheng</strain>
        <tissue evidence="2">Leaves</tissue>
    </source>
</reference>
<dbReference type="InterPro" id="IPR012337">
    <property type="entry name" value="RNaseH-like_sf"/>
</dbReference>